<accession>A0AAD7IKZ2</accession>
<protein>
    <submittedName>
        <fullName evidence="2">Uncharacterized protein</fullName>
    </submittedName>
</protein>
<organism evidence="2 3">
    <name type="scientific">Mycena maculata</name>
    <dbReference type="NCBI Taxonomy" id="230809"/>
    <lineage>
        <taxon>Eukaryota</taxon>
        <taxon>Fungi</taxon>
        <taxon>Dikarya</taxon>
        <taxon>Basidiomycota</taxon>
        <taxon>Agaricomycotina</taxon>
        <taxon>Agaricomycetes</taxon>
        <taxon>Agaricomycetidae</taxon>
        <taxon>Agaricales</taxon>
        <taxon>Marasmiineae</taxon>
        <taxon>Mycenaceae</taxon>
        <taxon>Mycena</taxon>
    </lineage>
</organism>
<sequence length="444" mass="48999">MAALATRRLYNINDTSFKCSKSKSGCNRELRLKLCRTGKNAKRYYLNLHRLPFVRSHFLTSKQCDNPCHEKGLWFWFGAGETPSGSAASPTAAASTMTTPIPSPALPVSAQAIPTCAELQCLKTRVASLCDNKMCLAHCRARGSCRLHERELARLPRRLDPISVIGSEFDYARHPPPSTHTATPAPTPSPAPSTPLAEQQQRFTQSLEVLQADSPSTSLSQTIPTIFLCISWYTNNKPAVVEGVQTNTWPTWRRPEDGEEYAFLSTRYREWVTVRPGSDFVHVLSDEEPLFIRCPPDVVGSDEKQQLARLPAPHFPIPSPRPARKRRALHSGDDDDDEVVIVDYLPLDHEDDDDVVVIGYIPAIRREPMSPPPRTRPSLSVCIPLFYSDLGSTSESSLPGLSSSSSSAAGPSSLATPASSDDDEFPLAVLLSLVHRARKPSWSF</sequence>
<feature type="region of interest" description="Disordered" evidence="1">
    <location>
        <begin position="310"/>
        <end position="332"/>
    </location>
</feature>
<dbReference type="AlphaFoldDB" id="A0AAD7IKZ2"/>
<name>A0AAD7IKZ2_9AGAR</name>
<comment type="caution">
    <text evidence="2">The sequence shown here is derived from an EMBL/GenBank/DDBJ whole genome shotgun (WGS) entry which is preliminary data.</text>
</comment>
<feature type="region of interest" description="Disordered" evidence="1">
    <location>
        <begin position="397"/>
        <end position="422"/>
    </location>
</feature>
<evidence type="ECO:0000313" key="2">
    <source>
        <dbReference type="EMBL" id="KAJ7745541.1"/>
    </source>
</evidence>
<feature type="region of interest" description="Disordered" evidence="1">
    <location>
        <begin position="171"/>
        <end position="196"/>
    </location>
</feature>
<gene>
    <name evidence="2" type="ORF">DFH07DRAFT_963239</name>
</gene>
<dbReference type="EMBL" id="JARJLG010000102">
    <property type="protein sequence ID" value="KAJ7745541.1"/>
    <property type="molecule type" value="Genomic_DNA"/>
</dbReference>
<reference evidence="2" key="1">
    <citation type="submission" date="2023-03" db="EMBL/GenBank/DDBJ databases">
        <title>Massive genome expansion in bonnet fungi (Mycena s.s.) driven by repeated elements and novel gene families across ecological guilds.</title>
        <authorList>
            <consortium name="Lawrence Berkeley National Laboratory"/>
            <person name="Harder C.B."/>
            <person name="Miyauchi S."/>
            <person name="Viragh M."/>
            <person name="Kuo A."/>
            <person name="Thoen E."/>
            <person name="Andreopoulos B."/>
            <person name="Lu D."/>
            <person name="Skrede I."/>
            <person name="Drula E."/>
            <person name="Henrissat B."/>
            <person name="Morin E."/>
            <person name="Kohler A."/>
            <person name="Barry K."/>
            <person name="LaButti K."/>
            <person name="Morin E."/>
            <person name="Salamov A."/>
            <person name="Lipzen A."/>
            <person name="Mereny Z."/>
            <person name="Hegedus B."/>
            <person name="Baldrian P."/>
            <person name="Stursova M."/>
            <person name="Weitz H."/>
            <person name="Taylor A."/>
            <person name="Grigoriev I.V."/>
            <person name="Nagy L.G."/>
            <person name="Martin F."/>
            <person name="Kauserud H."/>
        </authorList>
    </citation>
    <scope>NUCLEOTIDE SEQUENCE</scope>
    <source>
        <strain evidence="2">CBHHK188m</strain>
    </source>
</reference>
<proteinExistence type="predicted"/>
<feature type="compositionally biased region" description="Low complexity" evidence="1">
    <location>
        <begin position="397"/>
        <end position="419"/>
    </location>
</feature>
<evidence type="ECO:0000256" key="1">
    <source>
        <dbReference type="SAM" id="MobiDB-lite"/>
    </source>
</evidence>
<keyword evidence="3" id="KW-1185">Reference proteome</keyword>
<evidence type="ECO:0000313" key="3">
    <source>
        <dbReference type="Proteomes" id="UP001215280"/>
    </source>
</evidence>
<dbReference type="Proteomes" id="UP001215280">
    <property type="component" value="Unassembled WGS sequence"/>
</dbReference>